<evidence type="ECO:0000313" key="2">
    <source>
        <dbReference type="EMBL" id="MET4636250.1"/>
    </source>
</evidence>
<gene>
    <name evidence="2" type="ORF">ABIE08_004208</name>
</gene>
<name>A0ABV2R6G8_9HYPH</name>
<keyword evidence="1" id="KW-0732">Signal</keyword>
<dbReference type="RefSeq" id="WP_354553782.1">
    <property type="nucleotide sequence ID" value="NZ_JBEPSM010000004.1"/>
</dbReference>
<comment type="caution">
    <text evidence="2">The sequence shown here is derived from an EMBL/GenBank/DDBJ whole genome shotgun (WGS) entry which is preliminary data.</text>
</comment>
<accession>A0ABV2R6G8</accession>
<feature type="signal peptide" evidence="1">
    <location>
        <begin position="1"/>
        <end position="22"/>
    </location>
</feature>
<feature type="chain" id="PRO_5046593214" evidence="1">
    <location>
        <begin position="23"/>
        <end position="149"/>
    </location>
</feature>
<dbReference type="EMBL" id="JBEPSM010000004">
    <property type="protein sequence ID" value="MET4636250.1"/>
    <property type="molecule type" value="Genomic_DNA"/>
</dbReference>
<organism evidence="2 3">
    <name type="scientific">Kaistia defluvii</name>
    <dbReference type="NCBI Taxonomy" id="410841"/>
    <lineage>
        <taxon>Bacteria</taxon>
        <taxon>Pseudomonadati</taxon>
        <taxon>Pseudomonadota</taxon>
        <taxon>Alphaproteobacteria</taxon>
        <taxon>Hyphomicrobiales</taxon>
        <taxon>Kaistiaceae</taxon>
        <taxon>Kaistia</taxon>
    </lineage>
</organism>
<keyword evidence="3" id="KW-1185">Reference proteome</keyword>
<sequence>MVKHTLVSAAAALVLSLGMVGAMTGDALAQHRGGHGGYMWPRGGWHGGGGGWHGGGGGWHGGGWHGGGWHGGGWNGGCWNCGWNGGWGWGWGPAFGLGLGLGYGVGAWDNGASRVCQPVIRNVRVHTSHGWRWRNVVVGRRCYWVDNGW</sequence>
<protein>
    <submittedName>
        <fullName evidence="2">Uncharacterized protein</fullName>
    </submittedName>
</protein>
<reference evidence="2 3" key="1">
    <citation type="submission" date="2024-06" db="EMBL/GenBank/DDBJ databases">
        <title>Sorghum-associated microbial communities from plants grown in Nebraska, USA.</title>
        <authorList>
            <person name="Schachtman D."/>
        </authorList>
    </citation>
    <scope>NUCLEOTIDE SEQUENCE [LARGE SCALE GENOMIC DNA]</scope>
    <source>
        <strain evidence="2 3">3207</strain>
    </source>
</reference>
<dbReference type="Proteomes" id="UP001549321">
    <property type="component" value="Unassembled WGS sequence"/>
</dbReference>
<evidence type="ECO:0000313" key="3">
    <source>
        <dbReference type="Proteomes" id="UP001549321"/>
    </source>
</evidence>
<proteinExistence type="predicted"/>
<evidence type="ECO:0000256" key="1">
    <source>
        <dbReference type="SAM" id="SignalP"/>
    </source>
</evidence>